<evidence type="ECO:0000256" key="1">
    <source>
        <dbReference type="SAM" id="MobiDB-lite"/>
    </source>
</evidence>
<reference evidence="3 4" key="1">
    <citation type="submission" date="2019-03" db="EMBL/GenBank/DDBJ databases">
        <title>Genomic Encyclopedia of Archaeal and Bacterial Type Strains, Phase II (KMG-II): from individual species to whole genera.</title>
        <authorList>
            <person name="Goeker M."/>
        </authorList>
    </citation>
    <scope>NUCLEOTIDE SEQUENCE [LARGE SCALE GENOMIC DNA]</scope>
    <source>
        <strain evidence="3 4">DSM 19035</strain>
    </source>
</reference>
<feature type="region of interest" description="Disordered" evidence="1">
    <location>
        <begin position="109"/>
        <end position="132"/>
    </location>
</feature>
<keyword evidence="2" id="KW-0732">Signal</keyword>
<gene>
    <name evidence="3" type="ORF">ATK78_3942</name>
</gene>
<dbReference type="RefSeq" id="WP_133577756.1">
    <property type="nucleotide sequence ID" value="NZ_SNYC01000007.1"/>
</dbReference>
<keyword evidence="4" id="KW-1185">Reference proteome</keyword>
<dbReference type="EMBL" id="SNYC01000007">
    <property type="protein sequence ID" value="TDQ06929.1"/>
    <property type="molecule type" value="Genomic_DNA"/>
</dbReference>
<evidence type="ECO:0000313" key="4">
    <source>
        <dbReference type="Proteomes" id="UP000295620"/>
    </source>
</evidence>
<evidence type="ECO:0000256" key="2">
    <source>
        <dbReference type="SAM" id="SignalP"/>
    </source>
</evidence>
<dbReference type="Proteomes" id="UP000295620">
    <property type="component" value="Unassembled WGS sequence"/>
</dbReference>
<organism evidence="3 4">
    <name type="scientific">Pedobacter metabolipauper</name>
    <dbReference type="NCBI Taxonomy" id="425513"/>
    <lineage>
        <taxon>Bacteria</taxon>
        <taxon>Pseudomonadati</taxon>
        <taxon>Bacteroidota</taxon>
        <taxon>Sphingobacteriia</taxon>
        <taxon>Sphingobacteriales</taxon>
        <taxon>Sphingobacteriaceae</taxon>
        <taxon>Pedobacter</taxon>
    </lineage>
</organism>
<proteinExistence type="predicted"/>
<feature type="compositionally biased region" description="Basic and acidic residues" evidence="1">
    <location>
        <begin position="25"/>
        <end position="38"/>
    </location>
</feature>
<feature type="chain" id="PRO_5020778798" description="LTXXQ motif family protein" evidence="2">
    <location>
        <begin position="21"/>
        <end position="132"/>
    </location>
</feature>
<dbReference type="OrthoDB" id="1448514at2"/>
<comment type="caution">
    <text evidence="3">The sequence shown here is derived from an EMBL/GenBank/DDBJ whole genome shotgun (WGS) entry which is preliminary data.</text>
</comment>
<protein>
    <recommendedName>
        <fullName evidence="5">LTXXQ motif family protein</fullName>
    </recommendedName>
</protein>
<dbReference type="AlphaFoldDB" id="A0A4R6SQ90"/>
<sequence>MRKLIFTAILFISMGTMAFAQQGKGKKESKTPEQRSQHAAEALTKKLSLSADQKSKVYAINLESFNKAKANHVKGEKPDKAVMKAALEDRDHKISAVLNDTQLKAYQDLKADRKKAMKGRGKKGKDHTAKKV</sequence>
<evidence type="ECO:0000313" key="3">
    <source>
        <dbReference type="EMBL" id="TDQ06929.1"/>
    </source>
</evidence>
<feature type="compositionally biased region" description="Basic residues" evidence="1">
    <location>
        <begin position="112"/>
        <end position="125"/>
    </location>
</feature>
<accession>A0A4R6SQ90</accession>
<feature type="signal peptide" evidence="2">
    <location>
        <begin position="1"/>
        <end position="20"/>
    </location>
</feature>
<name>A0A4R6SQ90_9SPHI</name>
<feature type="region of interest" description="Disordered" evidence="1">
    <location>
        <begin position="22"/>
        <end position="45"/>
    </location>
</feature>
<evidence type="ECO:0008006" key="5">
    <source>
        <dbReference type="Google" id="ProtNLM"/>
    </source>
</evidence>